<dbReference type="AlphaFoldDB" id="A0AAE1U4T8"/>
<reference evidence="15" key="1">
    <citation type="submission" date="2023-11" db="EMBL/GenBank/DDBJ databases">
        <title>Genome assemblies of two species of porcelain crab, Petrolisthes cinctipes and Petrolisthes manimaculis (Anomura: Porcellanidae).</title>
        <authorList>
            <person name="Angst P."/>
        </authorList>
    </citation>
    <scope>NUCLEOTIDE SEQUENCE</scope>
    <source>
        <strain evidence="15">PB745_02</strain>
        <tissue evidence="15">Gill</tissue>
    </source>
</reference>
<feature type="compositionally biased region" description="Low complexity" evidence="12">
    <location>
        <begin position="405"/>
        <end position="420"/>
    </location>
</feature>
<dbReference type="GO" id="GO:0042383">
    <property type="term" value="C:sarcolemma"/>
    <property type="evidence" value="ECO:0007669"/>
    <property type="project" value="UniProtKB-SubCell"/>
</dbReference>
<dbReference type="InterPro" id="IPR048347">
    <property type="entry name" value="Sarcoglycan_C"/>
</dbReference>
<keyword evidence="7 13" id="KW-0812">Transmembrane</keyword>
<evidence type="ECO:0000313" key="16">
    <source>
        <dbReference type="Proteomes" id="UP001292094"/>
    </source>
</evidence>
<dbReference type="Proteomes" id="UP001292094">
    <property type="component" value="Unassembled WGS sequence"/>
</dbReference>
<evidence type="ECO:0000256" key="5">
    <source>
        <dbReference type="ARBA" id="ARBA00022475"/>
    </source>
</evidence>
<dbReference type="PANTHER" id="PTHR10132:SF14">
    <property type="entry name" value="SARCOGLYCAN ALPHA, ISOFORM C"/>
    <property type="match status" value="1"/>
</dbReference>
<evidence type="ECO:0000256" key="1">
    <source>
        <dbReference type="ARBA" id="ARBA00002860"/>
    </source>
</evidence>
<evidence type="ECO:0000256" key="2">
    <source>
        <dbReference type="ARBA" id="ARBA00004245"/>
    </source>
</evidence>
<name>A0AAE1U4T8_9EUCA</name>
<dbReference type="GO" id="GO:0005856">
    <property type="term" value="C:cytoskeleton"/>
    <property type="evidence" value="ECO:0007669"/>
    <property type="project" value="UniProtKB-SubCell"/>
</dbReference>
<evidence type="ECO:0000256" key="4">
    <source>
        <dbReference type="ARBA" id="ARBA00007721"/>
    </source>
</evidence>
<dbReference type="Pfam" id="PF20989">
    <property type="entry name" value="Sarcoglycan_2_C"/>
    <property type="match status" value="1"/>
</dbReference>
<dbReference type="InterPro" id="IPR013783">
    <property type="entry name" value="Ig-like_fold"/>
</dbReference>
<dbReference type="GO" id="GO:0016012">
    <property type="term" value="C:sarcoglycan complex"/>
    <property type="evidence" value="ECO:0007669"/>
    <property type="project" value="InterPro"/>
</dbReference>
<comment type="similarity">
    <text evidence="4">Belongs to the sarcoglycan alpha/epsilon family.</text>
</comment>
<comment type="function">
    <text evidence="1">Component of the sarcoglycan complex, a subcomplex of the dystrophin-glycoprotein complex which forms a link between the F-actin cytoskeleton and the extracellular matrix.</text>
</comment>
<dbReference type="InterPro" id="IPR048346">
    <property type="entry name" value="Sarcoglycan_N"/>
</dbReference>
<evidence type="ECO:0000256" key="9">
    <source>
        <dbReference type="ARBA" id="ARBA00023136"/>
    </source>
</evidence>
<keyword evidence="5" id="KW-1003">Cell membrane</keyword>
<dbReference type="InterPro" id="IPR015919">
    <property type="entry name" value="Cadherin-like_sf"/>
</dbReference>
<keyword evidence="16" id="KW-1185">Reference proteome</keyword>
<dbReference type="PANTHER" id="PTHR10132">
    <property type="entry name" value="ALPHA-/EPSILON-SARCOGLYCAN FAMILY MEMBER"/>
    <property type="match status" value="1"/>
</dbReference>
<feature type="domain" description="Dystroglycan-type cadherin-like" evidence="14">
    <location>
        <begin position="53"/>
        <end position="149"/>
    </location>
</feature>
<keyword evidence="8 13" id="KW-1133">Transmembrane helix</keyword>
<dbReference type="Pfam" id="PF05510">
    <property type="entry name" value="Sarcoglycan_2"/>
    <property type="match status" value="1"/>
</dbReference>
<evidence type="ECO:0000256" key="12">
    <source>
        <dbReference type="SAM" id="MobiDB-lite"/>
    </source>
</evidence>
<comment type="subcellular location">
    <subcellularLocation>
        <location evidence="3">Cell membrane</location>
        <location evidence="3">Sarcolemma</location>
        <topology evidence="3">Single-pass membrane protein</topology>
    </subcellularLocation>
    <subcellularLocation>
        <location evidence="2">Cytoplasm</location>
        <location evidence="2">Cytoskeleton</location>
    </subcellularLocation>
</comment>
<dbReference type="Gene3D" id="2.60.40.10">
    <property type="entry name" value="Immunoglobulins"/>
    <property type="match status" value="1"/>
</dbReference>
<evidence type="ECO:0000256" key="8">
    <source>
        <dbReference type="ARBA" id="ARBA00022989"/>
    </source>
</evidence>
<sequence>MDQSNLGKFEALVSASGGLVVCISPVSKQRFTCRMLVVGIAVCLVFVSPATGFIKEALSSQLFILPLTHHNFTFRTPEVTYQPSLLDMPDLPSWLHYSYSQAVRTGFIYGTPPPGIGDFKVEVVARDRNTYETSQQIFSVDVIDQPRKPFEVKFKIKNMNVEELLVGNRWDRLNQVICNDLWNESSHDLIVTSLVSAIHRGDRLPPNPDAREGVYVSYGSSAEFSKNLRQLETEVKPLWNHHPCPSYFKKASFERFFVQQGFDIDWCSFRLQDNRAKVSRHGIEMSEMDAAHKSPVISALENEGRVYLHRRDQVQKRSYTYDVVNTILVPMVVMLVLLGLLTLAMCCHRNNMDQRSSDFFDELFDDFPRMPKSQDIQMVQYASLQRATEALRSLKGREHSPHPSTTTTTTQVDTLTRSRTASPSSTLPRNSSLSRRFEDYATLSRPDPPPYQRNGTTPTR</sequence>
<dbReference type="EMBL" id="JAWZYT010001648">
    <property type="protein sequence ID" value="KAK4310338.1"/>
    <property type="molecule type" value="Genomic_DNA"/>
</dbReference>
<feature type="compositionally biased region" description="Polar residues" evidence="12">
    <location>
        <begin position="421"/>
        <end position="434"/>
    </location>
</feature>
<keyword evidence="11" id="KW-0206">Cytoskeleton</keyword>
<evidence type="ECO:0000256" key="3">
    <source>
        <dbReference type="ARBA" id="ARBA00004513"/>
    </source>
</evidence>
<gene>
    <name evidence="15" type="ORF">Pmani_018094</name>
</gene>
<dbReference type="InterPro" id="IPR006644">
    <property type="entry name" value="Cadg"/>
</dbReference>
<evidence type="ECO:0000259" key="14">
    <source>
        <dbReference type="SMART" id="SM00736"/>
    </source>
</evidence>
<evidence type="ECO:0000313" key="15">
    <source>
        <dbReference type="EMBL" id="KAK4310338.1"/>
    </source>
</evidence>
<feature type="transmembrane region" description="Helical" evidence="13">
    <location>
        <begin position="35"/>
        <end position="54"/>
    </location>
</feature>
<dbReference type="SUPFAM" id="SSF49313">
    <property type="entry name" value="Cadherin-like"/>
    <property type="match status" value="1"/>
</dbReference>
<comment type="caution">
    <text evidence="15">The sequence shown here is derived from an EMBL/GenBank/DDBJ whole genome shotgun (WGS) entry which is preliminary data.</text>
</comment>
<keyword evidence="6" id="KW-0963">Cytoplasm</keyword>
<keyword evidence="10" id="KW-0325">Glycoprotein</keyword>
<evidence type="ECO:0000256" key="6">
    <source>
        <dbReference type="ARBA" id="ARBA00022490"/>
    </source>
</evidence>
<dbReference type="SMART" id="SM00736">
    <property type="entry name" value="CADG"/>
    <property type="match status" value="1"/>
</dbReference>
<keyword evidence="9 13" id="KW-0472">Membrane</keyword>
<proteinExistence type="inferred from homology"/>
<organism evidence="15 16">
    <name type="scientific">Petrolisthes manimaculis</name>
    <dbReference type="NCBI Taxonomy" id="1843537"/>
    <lineage>
        <taxon>Eukaryota</taxon>
        <taxon>Metazoa</taxon>
        <taxon>Ecdysozoa</taxon>
        <taxon>Arthropoda</taxon>
        <taxon>Crustacea</taxon>
        <taxon>Multicrustacea</taxon>
        <taxon>Malacostraca</taxon>
        <taxon>Eumalacostraca</taxon>
        <taxon>Eucarida</taxon>
        <taxon>Decapoda</taxon>
        <taxon>Pleocyemata</taxon>
        <taxon>Anomura</taxon>
        <taxon>Galatheoidea</taxon>
        <taxon>Porcellanidae</taxon>
        <taxon>Petrolisthes</taxon>
    </lineage>
</organism>
<evidence type="ECO:0000256" key="13">
    <source>
        <dbReference type="SAM" id="Phobius"/>
    </source>
</evidence>
<evidence type="ECO:0000256" key="11">
    <source>
        <dbReference type="ARBA" id="ARBA00023212"/>
    </source>
</evidence>
<dbReference type="InterPro" id="IPR008908">
    <property type="entry name" value="Sarcoglycan_alpha/epsilon"/>
</dbReference>
<protein>
    <recommendedName>
        <fullName evidence="14">Dystroglycan-type cadherin-like domain-containing protein</fullName>
    </recommendedName>
</protein>
<feature type="region of interest" description="Disordered" evidence="12">
    <location>
        <begin position="394"/>
        <end position="460"/>
    </location>
</feature>
<evidence type="ECO:0000256" key="10">
    <source>
        <dbReference type="ARBA" id="ARBA00023180"/>
    </source>
</evidence>
<evidence type="ECO:0000256" key="7">
    <source>
        <dbReference type="ARBA" id="ARBA00022692"/>
    </source>
</evidence>
<dbReference type="GO" id="GO:0005509">
    <property type="term" value="F:calcium ion binding"/>
    <property type="evidence" value="ECO:0007669"/>
    <property type="project" value="InterPro"/>
</dbReference>
<accession>A0AAE1U4T8</accession>
<feature type="transmembrane region" description="Helical" evidence="13">
    <location>
        <begin position="327"/>
        <end position="347"/>
    </location>
</feature>